<protein>
    <submittedName>
        <fullName evidence="1">Uncharacterized protein</fullName>
    </submittedName>
</protein>
<keyword evidence="2" id="KW-1185">Reference proteome</keyword>
<organism evidence="1 2">
    <name type="scientific">Desmophyllum pertusum</name>
    <dbReference type="NCBI Taxonomy" id="174260"/>
    <lineage>
        <taxon>Eukaryota</taxon>
        <taxon>Metazoa</taxon>
        <taxon>Cnidaria</taxon>
        <taxon>Anthozoa</taxon>
        <taxon>Hexacorallia</taxon>
        <taxon>Scleractinia</taxon>
        <taxon>Caryophylliina</taxon>
        <taxon>Caryophylliidae</taxon>
        <taxon>Desmophyllum</taxon>
    </lineage>
</organism>
<evidence type="ECO:0000313" key="1">
    <source>
        <dbReference type="EMBL" id="KAJ7333769.1"/>
    </source>
</evidence>
<comment type="caution">
    <text evidence="1">The sequence shown here is derived from an EMBL/GenBank/DDBJ whole genome shotgun (WGS) entry which is preliminary data.</text>
</comment>
<proteinExistence type="predicted"/>
<evidence type="ECO:0000313" key="2">
    <source>
        <dbReference type="Proteomes" id="UP001163046"/>
    </source>
</evidence>
<dbReference type="AlphaFoldDB" id="A0A9W9YCS0"/>
<accession>A0A9W9YCS0</accession>
<sequence>MSRDMSKVTRSGFTENICSKVLDLMTLMLSSSNHDSYKSPDACRDHANLNNRILLIMKREIYDRNKVFYTYTNTFVYIYSRIIADCTYQVFVAISDHSKDNKQ</sequence>
<dbReference type="Proteomes" id="UP001163046">
    <property type="component" value="Unassembled WGS sequence"/>
</dbReference>
<name>A0A9W9YCS0_9CNID</name>
<dbReference type="EMBL" id="MU827785">
    <property type="protein sequence ID" value="KAJ7333769.1"/>
    <property type="molecule type" value="Genomic_DNA"/>
</dbReference>
<gene>
    <name evidence="1" type="ORF">OS493_015860</name>
</gene>
<reference evidence="1" key="1">
    <citation type="submission" date="2023-01" db="EMBL/GenBank/DDBJ databases">
        <title>Genome assembly of the deep-sea coral Lophelia pertusa.</title>
        <authorList>
            <person name="Herrera S."/>
            <person name="Cordes E."/>
        </authorList>
    </citation>
    <scope>NUCLEOTIDE SEQUENCE</scope>
    <source>
        <strain evidence="1">USNM1676648</strain>
        <tissue evidence="1">Polyp</tissue>
    </source>
</reference>